<evidence type="ECO:0000313" key="10">
    <source>
        <dbReference type="EMBL" id="KAK3267585.1"/>
    </source>
</evidence>
<proteinExistence type="inferred from homology"/>
<dbReference type="Gene3D" id="3.50.50.100">
    <property type="match status" value="1"/>
</dbReference>
<keyword evidence="4" id="KW-0496">Mitochondrion</keyword>
<evidence type="ECO:0000313" key="11">
    <source>
        <dbReference type="Proteomes" id="UP001190700"/>
    </source>
</evidence>
<comment type="catalytic activity">
    <reaction evidence="8">
        <text>a ubiquinone + NADH + H(+) = a ubiquinol + NAD(+)</text>
        <dbReference type="Rhea" id="RHEA:23152"/>
        <dbReference type="Rhea" id="RHEA-COMP:9565"/>
        <dbReference type="Rhea" id="RHEA-COMP:9566"/>
        <dbReference type="ChEBI" id="CHEBI:15378"/>
        <dbReference type="ChEBI" id="CHEBI:16389"/>
        <dbReference type="ChEBI" id="CHEBI:17976"/>
        <dbReference type="ChEBI" id="CHEBI:57540"/>
        <dbReference type="ChEBI" id="CHEBI:57945"/>
    </reaction>
</comment>
<protein>
    <submittedName>
        <fullName evidence="10">Internal alternative NAD(P)H-ubiquinone oxidoreductase A1, mitochondrial</fullName>
    </submittedName>
</protein>
<organism evidence="10 11">
    <name type="scientific">Cymbomonas tetramitiformis</name>
    <dbReference type="NCBI Taxonomy" id="36881"/>
    <lineage>
        <taxon>Eukaryota</taxon>
        <taxon>Viridiplantae</taxon>
        <taxon>Chlorophyta</taxon>
        <taxon>Pyramimonadophyceae</taxon>
        <taxon>Pyramimonadales</taxon>
        <taxon>Pyramimonadaceae</taxon>
        <taxon>Cymbomonas</taxon>
    </lineage>
</organism>
<dbReference type="PANTHER" id="PTHR43706:SF13">
    <property type="entry name" value="NADH DEHYDROGENASE-RELATED"/>
    <property type="match status" value="1"/>
</dbReference>
<feature type="domain" description="FAD/NAD(P)-binding" evidence="9">
    <location>
        <begin position="28"/>
        <end position="293"/>
    </location>
</feature>
<comment type="subcellular location">
    <subcellularLocation>
        <location evidence="1">Mitochondrion inner membrane</location>
        <topology evidence="1">Peripheral membrane protein</topology>
    </subcellularLocation>
</comment>
<keyword evidence="5" id="KW-0274">FAD</keyword>
<dbReference type="InterPro" id="IPR045024">
    <property type="entry name" value="NDH-2"/>
</dbReference>
<name>A0AAE0FXU8_9CHLO</name>
<dbReference type="GO" id="GO:0003954">
    <property type="term" value="F:NADH dehydrogenase activity"/>
    <property type="evidence" value="ECO:0007669"/>
    <property type="project" value="InterPro"/>
</dbReference>
<evidence type="ECO:0000256" key="1">
    <source>
        <dbReference type="ARBA" id="ARBA00004637"/>
    </source>
</evidence>
<sequence>MEPRFFEPDEGVVPIGTETATSGLCQETHFYYCASAKAVDISQQTVHCKAVLPNHSGEEADLSFALEYDALVLATGAVGSTFGIPGVHEYAHFLREVSDAEHIRNNIIANLARCNLPGISPEERSRLLHFVIVGGGPTGVEFTGELTDFIIQDVARLFPGAAAEMKITLVEARDVLGSFEAAHRDYATTRLEKKGVHFQKATVKEVHAAHLETDNGNIPYGVLVWSTGVGPTPFVTALPLDHAAGRIAVDACLRARLADDPSKHLPNVFAAGDCSANVDAPLPALAQVAEQQGAYLAQCLNANAGKPSSDPPAFQYRHMGSMVSLGTGSAVIEIFGKGLTGWTAWFGWRTLPLTDPVTSVENETKQNQG</sequence>
<keyword evidence="6" id="KW-0560">Oxidoreductase</keyword>
<dbReference type="SUPFAM" id="SSF51905">
    <property type="entry name" value="FAD/NAD(P)-binding domain"/>
    <property type="match status" value="2"/>
</dbReference>
<evidence type="ECO:0000256" key="5">
    <source>
        <dbReference type="ARBA" id="ARBA00022827"/>
    </source>
</evidence>
<accession>A0AAE0FXU8</accession>
<dbReference type="GO" id="GO:0005743">
    <property type="term" value="C:mitochondrial inner membrane"/>
    <property type="evidence" value="ECO:0007669"/>
    <property type="project" value="UniProtKB-SubCell"/>
</dbReference>
<keyword evidence="3" id="KW-0285">Flavoprotein</keyword>
<evidence type="ECO:0000256" key="6">
    <source>
        <dbReference type="ARBA" id="ARBA00023002"/>
    </source>
</evidence>
<keyword evidence="4" id="KW-0472">Membrane</keyword>
<comment type="caution">
    <text evidence="10">The sequence shown here is derived from an EMBL/GenBank/DDBJ whole genome shotgun (WGS) entry which is preliminary data.</text>
</comment>
<keyword evidence="7" id="KW-0520">NAD</keyword>
<evidence type="ECO:0000259" key="9">
    <source>
        <dbReference type="Pfam" id="PF07992"/>
    </source>
</evidence>
<dbReference type="InterPro" id="IPR023753">
    <property type="entry name" value="FAD/NAD-binding_dom"/>
</dbReference>
<dbReference type="InterPro" id="IPR036188">
    <property type="entry name" value="FAD/NAD-bd_sf"/>
</dbReference>
<evidence type="ECO:0000256" key="7">
    <source>
        <dbReference type="ARBA" id="ARBA00023027"/>
    </source>
</evidence>
<evidence type="ECO:0000256" key="4">
    <source>
        <dbReference type="ARBA" id="ARBA00022792"/>
    </source>
</evidence>
<dbReference type="Pfam" id="PF07992">
    <property type="entry name" value="Pyr_redox_2"/>
    <property type="match status" value="1"/>
</dbReference>
<keyword evidence="11" id="KW-1185">Reference proteome</keyword>
<evidence type="ECO:0000256" key="8">
    <source>
        <dbReference type="ARBA" id="ARBA00049010"/>
    </source>
</evidence>
<evidence type="ECO:0000256" key="2">
    <source>
        <dbReference type="ARBA" id="ARBA00005272"/>
    </source>
</evidence>
<dbReference type="EMBL" id="LGRX02012326">
    <property type="protein sequence ID" value="KAK3267585.1"/>
    <property type="molecule type" value="Genomic_DNA"/>
</dbReference>
<dbReference type="AlphaFoldDB" id="A0AAE0FXU8"/>
<dbReference type="PANTHER" id="PTHR43706">
    <property type="entry name" value="NADH DEHYDROGENASE"/>
    <property type="match status" value="1"/>
</dbReference>
<reference evidence="10 11" key="1">
    <citation type="journal article" date="2015" name="Genome Biol. Evol.">
        <title>Comparative Genomics of a Bacterivorous Green Alga Reveals Evolutionary Causalities and Consequences of Phago-Mixotrophic Mode of Nutrition.</title>
        <authorList>
            <person name="Burns J.A."/>
            <person name="Paasch A."/>
            <person name="Narechania A."/>
            <person name="Kim E."/>
        </authorList>
    </citation>
    <scope>NUCLEOTIDE SEQUENCE [LARGE SCALE GENOMIC DNA]</scope>
    <source>
        <strain evidence="10 11">PLY_AMNH</strain>
    </source>
</reference>
<keyword evidence="4" id="KW-0999">Mitochondrion inner membrane</keyword>
<gene>
    <name evidence="10" type="ORF">CYMTET_23868</name>
</gene>
<comment type="similarity">
    <text evidence="2">Belongs to the NADH dehydrogenase family.</text>
</comment>
<dbReference type="Proteomes" id="UP001190700">
    <property type="component" value="Unassembled WGS sequence"/>
</dbReference>
<dbReference type="PRINTS" id="PR00368">
    <property type="entry name" value="FADPNR"/>
</dbReference>
<evidence type="ECO:0000256" key="3">
    <source>
        <dbReference type="ARBA" id="ARBA00022630"/>
    </source>
</evidence>